<evidence type="ECO:0000256" key="1">
    <source>
        <dbReference type="SAM" id="MobiDB-lite"/>
    </source>
</evidence>
<gene>
    <name evidence="3" type="ORF">PSTG_06666</name>
</gene>
<feature type="region of interest" description="Disordered" evidence="1">
    <location>
        <begin position="219"/>
        <end position="247"/>
    </location>
</feature>
<dbReference type="AlphaFoldDB" id="A0A0L0VLG2"/>
<feature type="region of interest" description="Disordered" evidence="1">
    <location>
        <begin position="89"/>
        <end position="134"/>
    </location>
</feature>
<feature type="compositionally biased region" description="Polar residues" evidence="1">
    <location>
        <begin position="233"/>
        <end position="242"/>
    </location>
</feature>
<evidence type="ECO:0000313" key="4">
    <source>
        <dbReference type="Proteomes" id="UP000054564"/>
    </source>
</evidence>
<comment type="caution">
    <text evidence="3">The sequence shown here is derived from an EMBL/GenBank/DDBJ whole genome shotgun (WGS) entry which is preliminary data.</text>
</comment>
<feature type="compositionally biased region" description="Basic and acidic residues" evidence="1">
    <location>
        <begin position="221"/>
        <end position="232"/>
    </location>
</feature>
<proteinExistence type="predicted"/>
<evidence type="ECO:0000313" key="3">
    <source>
        <dbReference type="EMBL" id="KNF00042.1"/>
    </source>
</evidence>
<organism evidence="3 4">
    <name type="scientific">Puccinia striiformis f. sp. tritici PST-78</name>
    <dbReference type="NCBI Taxonomy" id="1165861"/>
    <lineage>
        <taxon>Eukaryota</taxon>
        <taxon>Fungi</taxon>
        <taxon>Dikarya</taxon>
        <taxon>Basidiomycota</taxon>
        <taxon>Pucciniomycotina</taxon>
        <taxon>Pucciniomycetes</taxon>
        <taxon>Pucciniales</taxon>
        <taxon>Pucciniaceae</taxon>
        <taxon>Puccinia</taxon>
    </lineage>
</organism>
<feature type="compositionally biased region" description="Polar residues" evidence="1">
    <location>
        <begin position="58"/>
        <end position="77"/>
    </location>
</feature>
<keyword evidence="4" id="KW-1185">Reference proteome</keyword>
<keyword evidence="2" id="KW-0732">Signal</keyword>
<name>A0A0L0VLG2_9BASI</name>
<sequence length="824" mass="95509">MRRILGCIILLWPEAQVRLVSLGLPSSQSLKAAYTESWSDTRLRAGIHTSPPDEAFSPINTRQTPDTGPSQLNPSSEPQLIDFLGAWGRSRSEESGSPKRPLSETWDQHSEIDEESNPDYNHREKRLKSQPASSTANLDLFQQYHRELLNLLNRVPPPTGLRFRHRTFPTIFRGSVTEKDLLPSLHVEGQTVPPSSDKTIILPSQDQMYHSRTLGQASFADETKEETPRQTERSPAQSSHNGAETIAIRPEVNVNSREDAIYLKDIEPTYWVWLYSLKLAITDLLYTEMITNHEKTLASFIGSLAIKLSSLNKRLPDSKSIVELTSRGSNNSVKEFAHLLWCINSRFIRYFKPTDLDYFVEQRSIQEWILNLLDRRRDSITWTQRPDTEVEGDLISLLKRALASRYTAPVYRTYERRSIKSSATISPNQILMTEAAINFLATYYKTKNPVKWQFLYPNDEDFVSSLTKLLNWDTDYLYVTKSRLKIDKEKESHGTSFFPWEKTLAWEALYAQGDEPVPFFDKRGLKTHRRVQKIARPPDDKRGAEYIPRKHSSLQDVPDNLWALISLFRNDYARHIEGPLILPDTQEMLVKLENWRSRELLDNDHLSKVYPALFQADNFHTQTRRMLNLIWSINSRLIENLGGKTNGVIFWKEQRQLQDEFYRLLTLSGGSGLHSKLYSQYPQRKNALEMQTRIIKALNYLDDRIIYKLKDRATEISRKEVVVTEAAVGVMMSYYWNCNPSKWLQVFEDEETFVSVLAQLEARLLSRRVFVQYKTVHIADIQQLSLLPWNEYFIATYENSAIIKKSIRGSSQTDVFGRIEEILE</sequence>
<dbReference type="EMBL" id="AJIL01000040">
    <property type="protein sequence ID" value="KNF00042.1"/>
    <property type="molecule type" value="Genomic_DNA"/>
</dbReference>
<dbReference type="Proteomes" id="UP000054564">
    <property type="component" value="Unassembled WGS sequence"/>
</dbReference>
<feature type="signal peptide" evidence="2">
    <location>
        <begin position="1"/>
        <end position="19"/>
    </location>
</feature>
<dbReference type="OrthoDB" id="2496723at2759"/>
<feature type="chain" id="PRO_5005550175" evidence="2">
    <location>
        <begin position="20"/>
        <end position="824"/>
    </location>
</feature>
<protein>
    <submittedName>
        <fullName evidence="3">Uncharacterized protein</fullName>
    </submittedName>
</protein>
<reference evidence="4" key="1">
    <citation type="submission" date="2014-03" db="EMBL/GenBank/DDBJ databases">
        <title>The Genome Sequence of Puccinia striiformis f. sp. tritici PST-78.</title>
        <authorList>
            <consortium name="The Broad Institute Genome Sequencing Platform"/>
            <person name="Cuomo C."/>
            <person name="Hulbert S."/>
            <person name="Chen X."/>
            <person name="Walker B."/>
            <person name="Young S.K."/>
            <person name="Zeng Q."/>
            <person name="Gargeya S."/>
            <person name="Fitzgerald M."/>
            <person name="Haas B."/>
            <person name="Abouelleil A."/>
            <person name="Alvarado L."/>
            <person name="Arachchi H.M."/>
            <person name="Berlin A.M."/>
            <person name="Chapman S.B."/>
            <person name="Goldberg J."/>
            <person name="Griggs A."/>
            <person name="Gujja S."/>
            <person name="Hansen M."/>
            <person name="Howarth C."/>
            <person name="Imamovic A."/>
            <person name="Larimer J."/>
            <person name="McCowan C."/>
            <person name="Montmayeur A."/>
            <person name="Murphy C."/>
            <person name="Neiman D."/>
            <person name="Pearson M."/>
            <person name="Priest M."/>
            <person name="Roberts A."/>
            <person name="Saif S."/>
            <person name="Shea T."/>
            <person name="Sisk P."/>
            <person name="Sykes S."/>
            <person name="Wortman J."/>
            <person name="Nusbaum C."/>
            <person name="Birren B."/>
        </authorList>
    </citation>
    <scope>NUCLEOTIDE SEQUENCE [LARGE SCALE GENOMIC DNA]</scope>
    <source>
        <strain evidence="4">race PST-78</strain>
    </source>
</reference>
<feature type="region of interest" description="Disordered" evidence="1">
    <location>
        <begin position="44"/>
        <end position="77"/>
    </location>
</feature>
<evidence type="ECO:0000256" key="2">
    <source>
        <dbReference type="SAM" id="SignalP"/>
    </source>
</evidence>
<accession>A0A0L0VLG2</accession>